<gene>
    <name evidence="4" type="ORF">JQV55_07960</name>
</gene>
<accession>A0AAE3B6J5</accession>
<evidence type="ECO:0000313" key="5">
    <source>
        <dbReference type="Proteomes" id="UP000732193"/>
    </source>
</evidence>
<evidence type="ECO:0000313" key="4">
    <source>
        <dbReference type="EMBL" id="MBM1713491.1"/>
    </source>
</evidence>
<dbReference type="InterPro" id="IPR011723">
    <property type="entry name" value="Znf/thioredoxin_put"/>
</dbReference>
<evidence type="ECO:0000256" key="1">
    <source>
        <dbReference type="SAM" id="MobiDB-lite"/>
    </source>
</evidence>
<feature type="compositionally biased region" description="Basic and acidic residues" evidence="1">
    <location>
        <begin position="90"/>
        <end position="102"/>
    </location>
</feature>
<dbReference type="EMBL" id="JAFBRM010000001">
    <property type="protein sequence ID" value="MBM1713491.1"/>
    <property type="molecule type" value="Genomic_DNA"/>
</dbReference>
<feature type="compositionally biased region" description="Basic and acidic residues" evidence="1">
    <location>
        <begin position="134"/>
        <end position="152"/>
    </location>
</feature>
<proteinExistence type="predicted"/>
<comment type="caution">
    <text evidence="4">The sequence shown here is derived from an EMBL/GenBank/DDBJ whole genome shotgun (WGS) entry which is preliminary data.</text>
</comment>
<evidence type="ECO:0000259" key="3">
    <source>
        <dbReference type="Pfam" id="PF13717"/>
    </source>
</evidence>
<dbReference type="NCBIfam" id="TIGR02098">
    <property type="entry name" value="MJ0042_CXXC"/>
    <property type="match status" value="1"/>
</dbReference>
<sequence>MRLTCPNCDAQYEVPDEVVPTVGRDVQCSNCGKTWFQHHPDHMPAEDDEAPLGVDAPEPDEEVSPPPPPVSPAPKEPVRKQLDPAVADILRQEAEAEFEARKQRQSTNLESQPDLGLDGGGAPPAPPELDQDSEERRAMEAKRRMARLRGEAEPVAEAAATAAAISSRRELLPDIEEINSTLRHDQTPSGVDPDSREELGAGGARKQSRGFRRGFLSMLVLFVVLVLLYVYADQIAATVPALAGILANYVAGVDHLRLLLDGQITALLSWLDMVATESAN</sequence>
<feature type="region of interest" description="Disordered" evidence="1">
    <location>
        <begin position="180"/>
        <end position="204"/>
    </location>
</feature>
<keyword evidence="5" id="KW-1185">Reference proteome</keyword>
<name>A0AAE3B6J5_9RHOB</name>
<reference evidence="4 5" key="1">
    <citation type="submission" date="2021-01" db="EMBL/GenBank/DDBJ databases">
        <title>Diatom-associated Roseobacters Show Island Model of Population Structure.</title>
        <authorList>
            <person name="Qu L."/>
            <person name="Feng X."/>
            <person name="Chen Y."/>
            <person name="Li L."/>
            <person name="Wang X."/>
            <person name="Hu Z."/>
            <person name="Wang H."/>
            <person name="Luo H."/>
        </authorList>
    </citation>
    <scope>NUCLEOTIDE SEQUENCE [LARGE SCALE GENOMIC DNA]</scope>
    <source>
        <strain evidence="4 5">TR60-84</strain>
    </source>
</reference>
<organism evidence="4 5">
    <name type="scientific">Sulfitobacter geojensis</name>
    <dbReference type="NCBI Taxonomy" id="1342299"/>
    <lineage>
        <taxon>Bacteria</taxon>
        <taxon>Pseudomonadati</taxon>
        <taxon>Pseudomonadota</taxon>
        <taxon>Alphaproteobacteria</taxon>
        <taxon>Rhodobacterales</taxon>
        <taxon>Roseobacteraceae</taxon>
        <taxon>Sulfitobacter</taxon>
    </lineage>
</organism>
<keyword evidence="2" id="KW-0472">Membrane</keyword>
<feature type="domain" description="Zinc finger/thioredoxin putative" evidence="3">
    <location>
        <begin position="1"/>
        <end position="36"/>
    </location>
</feature>
<protein>
    <submittedName>
        <fullName evidence="4">Zinc-ribbon domain-containing protein</fullName>
    </submittedName>
</protein>
<keyword evidence="2" id="KW-1133">Transmembrane helix</keyword>
<feature type="transmembrane region" description="Helical" evidence="2">
    <location>
        <begin position="215"/>
        <end position="232"/>
    </location>
</feature>
<dbReference type="Proteomes" id="UP000732193">
    <property type="component" value="Unassembled WGS sequence"/>
</dbReference>
<dbReference type="RefSeq" id="WP_203241799.1">
    <property type="nucleotide sequence ID" value="NZ_JAFBRH010000001.1"/>
</dbReference>
<dbReference type="AlphaFoldDB" id="A0AAE3B6J5"/>
<evidence type="ECO:0000256" key="2">
    <source>
        <dbReference type="SAM" id="Phobius"/>
    </source>
</evidence>
<keyword evidence="2" id="KW-0812">Transmembrane</keyword>
<dbReference type="Pfam" id="PF13717">
    <property type="entry name" value="Zn_ribbon_4"/>
    <property type="match status" value="1"/>
</dbReference>
<feature type="region of interest" description="Disordered" evidence="1">
    <location>
        <begin position="39"/>
        <end position="153"/>
    </location>
</feature>
<feature type="compositionally biased region" description="Pro residues" evidence="1">
    <location>
        <begin position="64"/>
        <end position="75"/>
    </location>
</feature>